<dbReference type="PROSITE" id="PS51160">
    <property type="entry name" value="ACYLPHOSPHATASE_3"/>
    <property type="match status" value="1"/>
</dbReference>
<comment type="similarity">
    <text evidence="1 6">Belongs to the acylphosphatase family.</text>
</comment>
<dbReference type="InterPro" id="IPR017968">
    <property type="entry name" value="Acylphosphatase_CS"/>
</dbReference>
<evidence type="ECO:0000256" key="4">
    <source>
        <dbReference type="ARBA" id="ARBA00047645"/>
    </source>
</evidence>
<feature type="domain" description="Acylphosphatase-like" evidence="7">
    <location>
        <begin position="1"/>
        <end position="82"/>
    </location>
</feature>
<dbReference type="SUPFAM" id="SSF54975">
    <property type="entry name" value="Acylphosphatase/BLUF domain-like"/>
    <property type="match status" value="1"/>
</dbReference>
<evidence type="ECO:0000256" key="3">
    <source>
        <dbReference type="ARBA" id="ARBA00015991"/>
    </source>
</evidence>
<dbReference type="PANTHER" id="PTHR47268">
    <property type="entry name" value="ACYLPHOSPHATASE"/>
    <property type="match status" value="1"/>
</dbReference>
<accession>A0A921P305</accession>
<evidence type="ECO:0000256" key="5">
    <source>
        <dbReference type="PROSITE-ProRule" id="PRU00520"/>
    </source>
</evidence>
<dbReference type="GO" id="GO:0003998">
    <property type="term" value="F:acylphosphatase activity"/>
    <property type="evidence" value="ECO:0007669"/>
    <property type="project" value="UniProtKB-EC"/>
</dbReference>
<evidence type="ECO:0000313" key="8">
    <source>
        <dbReference type="EMBL" id="KAF1688360.1"/>
    </source>
</evidence>
<evidence type="ECO:0000259" key="7">
    <source>
        <dbReference type="PROSITE" id="PS51160"/>
    </source>
</evidence>
<evidence type="ECO:0000256" key="1">
    <source>
        <dbReference type="ARBA" id="ARBA00005614"/>
    </source>
</evidence>
<evidence type="ECO:0000256" key="2">
    <source>
        <dbReference type="ARBA" id="ARBA00012150"/>
    </source>
</evidence>
<dbReference type="EC" id="3.6.1.7" evidence="2 5"/>
<feature type="active site" evidence="5">
    <location>
        <position position="12"/>
    </location>
</feature>
<dbReference type="InterPro" id="IPR001792">
    <property type="entry name" value="Acylphosphatase-like_dom"/>
</dbReference>
<dbReference type="InterPro" id="IPR020456">
    <property type="entry name" value="Acylphosphatase"/>
</dbReference>
<dbReference type="Pfam" id="PF00708">
    <property type="entry name" value="Acylphosphatase"/>
    <property type="match status" value="1"/>
</dbReference>
<sequence>MVSGRVQGVFFRASTREQALRLGLDGSAVNLPDGRVEVVAAGPAQALAQLEAWLHQGPPAAKVEAVERCPYDGPVAPGFRTG</sequence>
<proteinExistence type="inferred from homology"/>
<dbReference type="Proteomes" id="UP000717981">
    <property type="component" value="Unassembled WGS sequence"/>
</dbReference>
<evidence type="ECO:0000256" key="6">
    <source>
        <dbReference type="RuleBase" id="RU004168"/>
    </source>
</evidence>
<gene>
    <name evidence="8" type="ORF">CR938_10480</name>
</gene>
<dbReference type="OrthoDB" id="5295388at2"/>
<reference evidence="8" key="1">
    <citation type="submission" date="2017-10" db="EMBL/GenBank/DDBJ databases">
        <title>Whole genome sequencing of members of genus Pseudoxanthomonas.</title>
        <authorList>
            <person name="Kumar S."/>
            <person name="Bansal K."/>
            <person name="Kaur A."/>
            <person name="Patil P."/>
            <person name="Sharma S."/>
            <person name="Patil P.B."/>
        </authorList>
    </citation>
    <scope>NUCLEOTIDE SEQUENCE</scope>
    <source>
        <strain evidence="8">DSM 22914</strain>
    </source>
</reference>
<keyword evidence="9" id="KW-1185">Reference proteome</keyword>
<dbReference type="EMBL" id="PDWK01000053">
    <property type="protein sequence ID" value="KAF1688360.1"/>
    <property type="molecule type" value="Genomic_DNA"/>
</dbReference>
<organism evidence="8 9">
    <name type="scientific">Pseudoxanthomonas taiwanensis</name>
    <dbReference type="NCBI Taxonomy" id="176598"/>
    <lineage>
        <taxon>Bacteria</taxon>
        <taxon>Pseudomonadati</taxon>
        <taxon>Pseudomonadota</taxon>
        <taxon>Gammaproteobacteria</taxon>
        <taxon>Lysobacterales</taxon>
        <taxon>Lysobacteraceae</taxon>
        <taxon>Pseudoxanthomonas</taxon>
    </lineage>
</organism>
<feature type="active site" evidence="5">
    <location>
        <position position="30"/>
    </location>
</feature>
<dbReference type="PROSITE" id="PS00150">
    <property type="entry name" value="ACYLPHOSPHATASE_1"/>
    <property type="match status" value="1"/>
</dbReference>
<protein>
    <recommendedName>
        <fullName evidence="3 5">acylphosphatase</fullName>
        <ecNumber evidence="2 5">3.6.1.7</ecNumber>
    </recommendedName>
</protein>
<comment type="catalytic activity">
    <reaction evidence="4 5">
        <text>an acyl phosphate + H2O = a carboxylate + phosphate + H(+)</text>
        <dbReference type="Rhea" id="RHEA:14965"/>
        <dbReference type="ChEBI" id="CHEBI:15377"/>
        <dbReference type="ChEBI" id="CHEBI:15378"/>
        <dbReference type="ChEBI" id="CHEBI:29067"/>
        <dbReference type="ChEBI" id="CHEBI:43474"/>
        <dbReference type="ChEBI" id="CHEBI:59918"/>
        <dbReference type="EC" id="3.6.1.7"/>
    </reaction>
</comment>
<dbReference type="InterPro" id="IPR036046">
    <property type="entry name" value="Acylphosphatase-like_dom_sf"/>
</dbReference>
<keyword evidence="5" id="KW-0378">Hydrolase</keyword>
<dbReference type="Gene3D" id="3.30.70.100">
    <property type="match status" value="1"/>
</dbReference>
<name>A0A921P305_9GAMM</name>
<comment type="caution">
    <text evidence="8">The sequence shown here is derived from an EMBL/GenBank/DDBJ whole genome shotgun (WGS) entry which is preliminary data.</text>
</comment>
<dbReference type="PANTHER" id="PTHR47268:SF4">
    <property type="entry name" value="ACYLPHOSPHATASE"/>
    <property type="match status" value="1"/>
</dbReference>
<dbReference type="AlphaFoldDB" id="A0A921P305"/>
<evidence type="ECO:0000313" key="9">
    <source>
        <dbReference type="Proteomes" id="UP000717981"/>
    </source>
</evidence>